<dbReference type="KEGG" id="bok:DM82_5755"/>
<name>A0AAI8BES7_9BURK</name>
<keyword evidence="2" id="KW-1185">Reference proteome</keyword>
<accession>A0AAI8BES7</accession>
<protein>
    <submittedName>
        <fullName evidence="1">Type III secretion protein HrpB4</fullName>
    </submittedName>
</protein>
<dbReference type="GeneID" id="60550965"/>
<gene>
    <name evidence="1" type="ORF">DM82_5755</name>
</gene>
<dbReference type="NCBIfam" id="TIGR02560">
    <property type="entry name" value="HrpB4"/>
    <property type="match status" value="1"/>
</dbReference>
<dbReference type="RefSeq" id="WP_041282226.1">
    <property type="nucleotide sequence ID" value="NZ_CADEQG010000009.1"/>
</dbReference>
<reference evidence="1 2" key="1">
    <citation type="submission" date="2014-06" db="EMBL/GenBank/DDBJ databases">
        <authorList>
            <person name="Bishop-Lilly K.A."/>
            <person name="Broomall S.M."/>
            <person name="Chain P.S."/>
            <person name="Chertkov O."/>
            <person name="Coyne S.R."/>
            <person name="Daligault H.E."/>
            <person name="Davenport K.W."/>
            <person name="Erkkila T."/>
            <person name="Frey K.G."/>
            <person name="Gibbons H.S."/>
            <person name="Gu W."/>
            <person name="Jaissle J."/>
            <person name="Johnson S.L."/>
            <person name="Koroleva G.I."/>
            <person name="Ladner J.T."/>
            <person name="Lo C.-C."/>
            <person name="Minogue T.D."/>
            <person name="Munk C."/>
            <person name="Palacios G.F."/>
            <person name="Redden C.L."/>
            <person name="Rosenzweig C.N."/>
            <person name="Scholz M.B."/>
            <person name="Teshima H."/>
            <person name="Xu Y."/>
        </authorList>
    </citation>
    <scope>NUCLEOTIDE SEQUENCE [LARGE SCALE GENOMIC DNA]</scope>
    <source>
        <strain evidence="1 2">EO147</strain>
    </source>
</reference>
<dbReference type="AlphaFoldDB" id="A0AAI8BES7"/>
<evidence type="ECO:0000313" key="2">
    <source>
        <dbReference type="Proteomes" id="UP000029424"/>
    </source>
</evidence>
<sequence>MNGGGASVAARAAWLAGYDANARRAADWVHASWHGALAPLVATMRDRAPALRASCSLLLLRTLGATSPSLDGFDAPADRLAALPVADALRLLRLRALLFRRTELRHWIGRASRERLTGWVGADGYRALAALPDASRARDLDRREPIAPLAQLSDDGLAWEGWCLFERERVWSAAGPMRVVRLALPRGAVRPPWIERATAGADGATLLARLPSLFPEWSWLFG</sequence>
<proteinExistence type="predicted"/>
<organism evidence="1 2">
    <name type="scientific">Burkholderia oklahomensis</name>
    <dbReference type="NCBI Taxonomy" id="342113"/>
    <lineage>
        <taxon>Bacteria</taxon>
        <taxon>Pseudomonadati</taxon>
        <taxon>Pseudomonadota</taxon>
        <taxon>Betaproteobacteria</taxon>
        <taxon>Burkholderiales</taxon>
        <taxon>Burkholderiaceae</taxon>
        <taxon>Burkholderia</taxon>
        <taxon>pseudomallei group</taxon>
    </lineage>
</organism>
<dbReference type="Pfam" id="PF09502">
    <property type="entry name" value="HrpB4"/>
    <property type="match status" value="1"/>
</dbReference>
<dbReference type="Proteomes" id="UP000029424">
    <property type="component" value="Chromosome 2"/>
</dbReference>
<dbReference type="InterPro" id="IPR013393">
    <property type="entry name" value="T3SS_HrpB4"/>
</dbReference>
<dbReference type="EMBL" id="CP008727">
    <property type="protein sequence ID" value="AIO70987.1"/>
    <property type="molecule type" value="Genomic_DNA"/>
</dbReference>
<evidence type="ECO:0000313" key="1">
    <source>
        <dbReference type="EMBL" id="AIO70987.1"/>
    </source>
</evidence>